<dbReference type="InterPro" id="IPR044878">
    <property type="entry name" value="UbiA_sf"/>
</dbReference>
<reference evidence="12" key="2">
    <citation type="submission" date="2010-11" db="EMBL/GenBank/DDBJ databases">
        <authorList>
            <consortium name="The Broad Institute Genome Sequencing Platform"/>
            <person name="Earl A."/>
            <person name="Ward D."/>
            <person name="Feldgarden M."/>
            <person name="Gevers D."/>
            <person name="Butler R."/>
            <person name="Young S.K."/>
            <person name="Zeng Q."/>
            <person name="Gargeya S."/>
            <person name="Fitzgerald M."/>
            <person name="Haas B."/>
            <person name="Abouelleil A."/>
            <person name="Alvarado L."/>
            <person name="Arachchi H.M."/>
            <person name="Berlin A."/>
            <person name="Brown A."/>
            <person name="Chapman S.B."/>
            <person name="Chen Z."/>
            <person name="Dunbar C."/>
            <person name="Freedman E."/>
            <person name="Gearin G."/>
            <person name="Gellesch M."/>
            <person name="Goldberg J."/>
            <person name="Griggs A."/>
            <person name="Gujja S."/>
            <person name="Heilman E."/>
            <person name="Heiman D."/>
            <person name="Howarth C."/>
            <person name="Larson L."/>
            <person name="Lui A."/>
            <person name="MacDonald P.J.P."/>
            <person name="Mehta T."/>
            <person name="Montmayeur A."/>
            <person name="Murphy C."/>
            <person name="Neiman D."/>
            <person name="Pearson M."/>
            <person name="Priest M."/>
            <person name="Roberts A."/>
            <person name="Saif S."/>
            <person name="Shea T."/>
            <person name="Shenoy N."/>
            <person name="Sisk P."/>
            <person name="Stolte C."/>
            <person name="Sykes S."/>
            <person name="White J."/>
            <person name="Yandava C."/>
            <person name="Wortman J."/>
            <person name="Nusbaum C."/>
            <person name="Birren B."/>
        </authorList>
    </citation>
    <scope>NUCLEOTIDE SEQUENCE</scope>
    <source>
        <strain evidence="12">P1A1 Lamole</strain>
    </source>
</reference>
<dbReference type="GO" id="GO:0005739">
    <property type="term" value="C:mitochondrion"/>
    <property type="evidence" value="ECO:0007669"/>
    <property type="project" value="TreeGrafter"/>
</dbReference>
<dbReference type="GO" id="GO:0006784">
    <property type="term" value="P:heme A biosynthetic process"/>
    <property type="evidence" value="ECO:0007669"/>
    <property type="project" value="TreeGrafter"/>
</dbReference>
<dbReference type="InterPro" id="IPR006369">
    <property type="entry name" value="Protohaem_IX_farnesylTrfase"/>
</dbReference>
<evidence type="ECO:0000313" key="13">
    <source>
        <dbReference type="EnsemblFungi" id="MVLG_02461T0"/>
    </source>
</evidence>
<evidence type="ECO:0000256" key="6">
    <source>
        <dbReference type="ARBA" id="ARBA00022989"/>
    </source>
</evidence>
<dbReference type="InterPro" id="IPR000537">
    <property type="entry name" value="UbiA_prenyltransferase"/>
</dbReference>
<dbReference type="FunCoup" id="U5H585">
    <property type="interactions" value="337"/>
</dbReference>
<feature type="region of interest" description="Disordered" evidence="10">
    <location>
        <begin position="23"/>
        <end position="42"/>
    </location>
</feature>
<dbReference type="CDD" id="cd13957">
    <property type="entry name" value="PT_UbiA_Cox10"/>
    <property type="match status" value="1"/>
</dbReference>
<dbReference type="PANTHER" id="PTHR43448">
    <property type="entry name" value="PROTOHEME IX FARNESYLTRANSFERASE, MITOCHONDRIAL"/>
    <property type="match status" value="1"/>
</dbReference>
<dbReference type="PANTHER" id="PTHR43448:SF2">
    <property type="entry name" value="PROTOHEME IX FARNESYLTRANSFERASE, MITOCHONDRIAL"/>
    <property type="match status" value="1"/>
</dbReference>
<keyword evidence="5 11" id="KW-0812">Transmembrane</keyword>
<dbReference type="GO" id="GO:0008495">
    <property type="term" value="F:protoheme IX farnesyltransferase activity"/>
    <property type="evidence" value="ECO:0007669"/>
    <property type="project" value="InterPro"/>
</dbReference>
<dbReference type="PROSITE" id="PS00943">
    <property type="entry name" value="UBIA"/>
    <property type="match status" value="1"/>
</dbReference>
<feature type="transmembrane region" description="Helical" evidence="11">
    <location>
        <begin position="326"/>
        <end position="346"/>
    </location>
</feature>
<dbReference type="GO" id="GO:0016020">
    <property type="term" value="C:membrane"/>
    <property type="evidence" value="ECO:0007669"/>
    <property type="project" value="UniProtKB-SubCell"/>
</dbReference>
<dbReference type="STRING" id="683840.U5H585"/>
<keyword evidence="6 11" id="KW-1133">Transmembrane helix</keyword>
<accession>U5H585</accession>
<reference evidence="14" key="1">
    <citation type="submission" date="2010-11" db="EMBL/GenBank/DDBJ databases">
        <title>The genome sequence of Microbotryum violaceum strain p1A1 Lamole.</title>
        <authorList>
            <person name="Cuomo C."/>
            <person name="Perlin M."/>
            <person name="Young S.K."/>
            <person name="Zeng Q."/>
            <person name="Gargeya S."/>
            <person name="Alvarado L."/>
            <person name="Berlin A."/>
            <person name="Chapman S.B."/>
            <person name="Chen Z."/>
            <person name="Freedman E."/>
            <person name="Gellesch M."/>
            <person name="Goldberg J."/>
            <person name="Griggs A."/>
            <person name="Gujja S."/>
            <person name="Heilman E."/>
            <person name="Heiman D."/>
            <person name="Howarth C."/>
            <person name="Mehta T."/>
            <person name="Neiman D."/>
            <person name="Pearson M."/>
            <person name="Roberts A."/>
            <person name="Saif S."/>
            <person name="Shea T."/>
            <person name="Shenoy N."/>
            <person name="Sisk P."/>
            <person name="Stolte C."/>
            <person name="Sykes S."/>
            <person name="White J."/>
            <person name="Yandava C."/>
            <person name="Haas B."/>
            <person name="Nusbaum C."/>
            <person name="Birren B."/>
        </authorList>
    </citation>
    <scope>NUCLEOTIDE SEQUENCE [LARGE SCALE GENOMIC DNA]</scope>
    <source>
        <strain evidence="14">p1A1 Lamole</strain>
    </source>
</reference>
<evidence type="ECO:0000256" key="11">
    <source>
        <dbReference type="SAM" id="Phobius"/>
    </source>
</evidence>
<feature type="transmembrane region" description="Helical" evidence="11">
    <location>
        <begin position="452"/>
        <end position="472"/>
    </location>
</feature>
<dbReference type="NCBIfam" id="TIGR01473">
    <property type="entry name" value="cyoE_ctaB"/>
    <property type="match status" value="1"/>
</dbReference>
<dbReference type="InterPro" id="IPR030470">
    <property type="entry name" value="UbiA_prenylTrfase_CS"/>
</dbReference>
<dbReference type="InParanoid" id="U5H585"/>
<evidence type="ECO:0000256" key="1">
    <source>
        <dbReference type="ARBA" id="ARBA00004141"/>
    </source>
</evidence>
<evidence type="ECO:0000256" key="3">
    <source>
        <dbReference type="ARBA" id="ARBA00016335"/>
    </source>
</evidence>
<dbReference type="EMBL" id="AEIJ01000238">
    <property type="status" value="NOT_ANNOTATED_CDS"/>
    <property type="molecule type" value="Genomic_DNA"/>
</dbReference>
<keyword evidence="7" id="KW-0350">Heme biosynthesis</keyword>
<comment type="subcellular location">
    <subcellularLocation>
        <location evidence="1">Membrane</location>
        <topology evidence="1">Multi-pass membrane protein</topology>
    </subcellularLocation>
</comment>
<feature type="transmembrane region" description="Helical" evidence="11">
    <location>
        <begin position="508"/>
        <end position="526"/>
    </location>
</feature>
<evidence type="ECO:0000256" key="4">
    <source>
        <dbReference type="ARBA" id="ARBA00022679"/>
    </source>
</evidence>
<evidence type="ECO:0000313" key="14">
    <source>
        <dbReference type="Proteomes" id="UP000017200"/>
    </source>
</evidence>
<keyword evidence="14" id="KW-1185">Reference proteome</keyword>
<feature type="transmembrane region" description="Helical" evidence="11">
    <location>
        <begin position="283"/>
        <end position="305"/>
    </location>
</feature>
<dbReference type="EMBL" id="GL541661">
    <property type="protein sequence ID" value="KDE07240.1"/>
    <property type="molecule type" value="Genomic_DNA"/>
</dbReference>
<dbReference type="Pfam" id="PF01040">
    <property type="entry name" value="UbiA"/>
    <property type="match status" value="1"/>
</dbReference>
<comment type="similarity">
    <text evidence="2">Belongs to the UbiA prenyltransferase family.</text>
</comment>
<feature type="transmembrane region" description="Helical" evidence="11">
    <location>
        <begin position="478"/>
        <end position="496"/>
    </location>
</feature>
<gene>
    <name evidence="12" type="ORF">MVLG_02461</name>
</gene>
<evidence type="ECO:0000256" key="8">
    <source>
        <dbReference type="ARBA" id="ARBA00023136"/>
    </source>
</evidence>
<protein>
    <recommendedName>
        <fullName evidence="3">Protoheme IX farnesyltransferase, mitochondrial</fullName>
    </recommendedName>
    <alternativeName>
        <fullName evidence="9">Heme O synthase</fullName>
    </alternativeName>
</protein>
<keyword evidence="8 11" id="KW-0472">Membrane</keyword>
<evidence type="ECO:0000313" key="12">
    <source>
        <dbReference type="EMBL" id="KDE07240.1"/>
    </source>
</evidence>
<evidence type="ECO:0000256" key="5">
    <source>
        <dbReference type="ARBA" id="ARBA00022692"/>
    </source>
</evidence>
<evidence type="ECO:0000256" key="7">
    <source>
        <dbReference type="ARBA" id="ARBA00023133"/>
    </source>
</evidence>
<keyword evidence="4" id="KW-0808">Transferase</keyword>
<feature type="region of interest" description="Disordered" evidence="10">
    <location>
        <begin position="114"/>
        <end position="168"/>
    </location>
</feature>
<dbReference type="Gene3D" id="1.10.357.140">
    <property type="entry name" value="UbiA prenyltransferase"/>
    <property type="match status" value="1"/>
</dbReference>
<feature type="transmembrane region" description="Helical" evidence="11">
    <location>
        <begin position="352"/>
        <end position="371"/>
    </location>
</feature>
<proteinExistence type="inferred from homology"/>
<feature type="transmembrane region" description="Helical" evidence="11">
    <location>
        <begin position="407"/>
        <end position="431"/>
    </location>
</feature>
<feature type="transmembrane region" description="Helical" evidence="11">
    <location>
        <begin position="380"/>
        <end position="401"/>
    </location>
</feature>
<evidence type="ECO:0000256" key="10">
    <source>
        <dbReference type="SAM" id="MobiDB-lite"/>
    </source>
</evidence>
<dbReference type="AlphaFoldDB" id="U5H585"/>
<dbReference type="HOGENOM" id="CLU_505416_0_0_1"/>
<organism evidence="12">
    <name type="scientific">Microbotryum lychnidis-dioicae (strain p1A1 Lamole / MvSl-1064)</name>
    <name type="common">Anther smut fungus</name>
    <dbReference type="NCBI Taxonomy" id="683840"/>
    <lineage>
        <taxon>Eukaryota</taxon>
        <taxon>Fungi</taxon>
        <taxon>Dikarya</taxon>
        <taxon>Basidiomycota</taxon>
        <taxon>Pucciniomycotina</taxon>
        <taxon>Microbotryomycetes</taxon>
        <taxon>Microbotryales</taxon>
        <taxon>Microbotryaceae</taxon>
        <taxon>Microbotryum</taxon>
    </lineage>
</organism>
<dbReference type="EnsemblFungi" id="MVLG_02461T0">
    <property type="protein sequence ID" value="MVLG_02461T0"/>
    <property type="gene ID" value="MVLG_02461"/>
</dbReference>
<evidence type="ECO:0000256" key="9">
    <source>
        <dbReference type="ARBA" id="ARBA00030253"/>
    </source>
</evidence>
<sequence length="560" mass="59604">MLAKRAARIASCSTCRSNSTRALSSTSHRITSSRRPSPSSSVVAATASTAAWKGKARASDELLSRWACTSATGAIASTSPIRAEAATTAAAAAAAAAAATGSSSHAQSPSVVYAHDDLLSRTPTTASTANRRRKSRRDADPNRAQQDYFSPSYLREEEPPLQPPSTSPLVPLANPIPKPHPPTVLSNGLPNPEIRWRSKAITSISDDWALYKSLSKARLSAFTVLTAMAGYAMCPVDPSTTTAAMEAFAQSIASTGVSLQSLSSTPTTAALSSSPANDLTLSVLLPMTVGTALCSASAASLNELIEAPYDAQMARTRARPLPKRQLTPLHVATFGALTGTIGVGTLFAVNPLAGSIGLGTILLYCPLYTIAKRHTVYNTWLGAIVGALPPMIGWAACTSSIAPTTQLGAWALFFVLYAWQFPHFNSLAYTLRSAYASSGYRMLAVLDPAKNALVSLRYSLALLPMCWSFPLLGLTNPWFAFLATVPNGAMAWAAWKFWRRKEERNAKVLFWASLVHLPVVLGMAMLCKKGLWGSNEMDEEAVVVDAELERKQANEAARLV</sequence>
<dbReference type="Proteomes" id="UP000017200">
    <property type="component" value="Unassembled WGS sequence"/>
</dbReference>
<reference evidence="12 14" key="3">
    <citation type="journal article" date="2015" name="BMC Genomics">
        <title>Sex and parasites: genomic and transcriptomic analysis of Microbotryum lychnidis-dioicae, the biotrophic and plant-castrating anther smut fungus.</title>
        <authorList>
            <person name="Perlin M.H."/>
            <person name="Amselem J."/>
            <person name="Fontanillas E."/>
            <person name="Toh S.S."/>
            <person name="Chen Z."/>
            <person name="Goldberg J."/>
            <person name="Duplessis S."/>
            <person name="Henrissat B."/>
            <person name="Young S."/>
            <person name="Zeng Q."/>
            <person name="Aguileta G."/>
            <person name="Petit E."/>
            <person name="Badouin H."/>
            <person name="Andrews J."/>
            <person name="Razeeq D."/>
            <person name="Gabaldon T."/>
            <person name="Quesneville H."/>
            <person name="Giraud T."/>
            <person name="Hood M.E."/>
            <person name="Schultz D.J."/>
            <person name="Cuomo C.A."/>
        </authorList>
    </citation>
    <scope>NUCLEOTIDE SEQUENCE [LARGE SCALE GENOMIC DNA]</scope>
    <source>
        <strain evidence="14">p1A1 Lamole</strain>
        <strain evidence="12">P1A1 Lamole</strain>
    </source>
</reference>
<dbReference type="OMA" id="MCPVDPS"/>
<feature type="compositionally biased region" description="Low complexity" evidence="10">
    <location>
        <begin position="24"/>
        <end position="42"/>
    </location>
</feature>
<name>U5H585_USTV1</name>
<dbReference type="OrthoDB" id="5211at2759"/>
<reference evidence="13" key="4">
    <citation type="submission" date="2015-06" db="UniProtKB">
        <authorList>
            <consortium name="EnsemblFungi"/>
        </authorList>
    </citation>
    <scope>IDENTIFICATION</scope>
</reference>
<evidence type="ECO:0000256" key="2">
    <source>
        <dbReference type="ARBA" id="ARBA00005985"/>
    </source>
</evidence>